<evidence type="ECO:0000256" key="1">
    <source>
        <dbReference type="ARBA" id="ARBA00004123"/>
    </source>
</evidence>
<dbReference type="InterPro" id="IPR036864">
    <property type="entry name" value="Zn2-C6_fun-type_DNA-bd_sf"/>
</dbReference>
<dbReference type="GO" id="GO:0005634">
    <property type="term" value="C:nucleus"/>
    <property type="evidence" value="ECO:0007669"/>
    <property type="project" value="UniProtKB-SubCell"/>
</dbReference>
<protein>
    <recommendedName>
        <fullName evidence="3">Zn(2)-C6 fungal-type domain-containing protein</fullName>
    </recommendedName>
</protein>
<dbReference type="Pfam" id="PF00172">
    <property type="entry name" value="Zn_clus"/>
    <property type="match status" value="1"/>
</dbReference>
<sequence>MAPRSTAGCYTCKQRKKKCDETKPQCLRCIRSRRECEGYAPLENPDSRGVMRRARAGPTEAILSQLRLSTSNSIEQQYGSPANANTLDQWRSSDISASQWSTGHSTSTLPSEITWHPNAATPTSLSLVAQLPTGLPASTPTYRDPGVAGGTIISYRPDSGDYSMPFQMRRWPDFSTYPQFTASDWPHGLIWEAEEDDNLENDKENTMEEMYIAPVLDPNTPDNTLPFILQSYARWIKLVLFEPGKGAYPMKNNIVSKFMRSPGERPRIILLANAVGSLGKSIKPSQKATALITYLGTEAYQHLNNFISDKSASDREVDRRSALDALDLVMEVLLIQRYFHPLLTLVKFMEAVAPVFRRACPEPMDQYPNLPRAVMSRDINIRNFVMSDVILSATSGRPMLFRYDTTCPPDILELINDGRYGIQWLHGIPDQYIIILGRINVLAEEREFGAPVNAECVAEIENQIREVETMTERSADPVSVIWKYTVRECWRMIVYAYLYMVLCRASTDDPRVIASVKSYVCLVQAVKPGRHPDAFLYIPMIIAGAAAHEKQAREIIRCRMLGLQECVNPGGTGYDVMSILMDLWTRTDAENRPSFWSDFRMSMFRVTGA</sequence>
<dbReference type="PROSITE" id="PS00463">
    <property type="entry name" value="ZN2_CY6_FUNGAL_1"/>
    <property type="match status" value="1"/>
</dbReference>
<gene>
    <name evidence="4" type="ORF">RDB_LOCUS20237</name>
    <name evidence="5" type="ORF">RDB_LOCUS35070</name>
</gene>
<name>A0A8H2XME7_9AGAM</name>
<dbReference type="Pfam" id="PF11951">
    <property type="entry name" value="Fungal_trans_2"/>
    <property type="match status" value="1"/>
</dbReference>
<dbReference type="GO" id="GO:0000981">
    <property type="term" value="F:DNA-binding transcription factor activity, RNA polymerase II-specific"/>
    <property type="evidence" value="ECO:0007669"/>
    <property type="project" value="InterPro"/>
</dbReference>
<proteinExistence type="predicted"/>
<dbReference type="EMBL" id="CAJMWX010000798">
    <property type="protein sequence ID" value="CAE6430682.1"/>
    <property type="molecule type" value="Genomic_DNA"/>
</dbReference>
<organism evidence="5 6">
    <name type="scientific">Rhizoctonia solani</name>
    <dbReference type="NCBI Taxonomy" id="456999"/>
    <lineage>
        <taxon>Eukaryota</taxon>
        <taxon>Fungi</taxon>
        <taxon>Dikarya</taxon>
        <taxon>Basidiomycota</taxon>
        <taxon>Agaricomycotina</taxon>
        <taxon>Agaricomycetes</taxon>
        <taxon>Cantharellales</taxon>
        <taxon>Ceratobasidiaceae</taxon>
        <taxon>Rhizoctonia</taxon>
    </lineage>
</organism>
<dbReference type="SMART" id="SM00066">
    <property type="entry name" value="GAL4"/>
    <property type="match status" value="1"/>
</dbReference>
<evidence type="ECO:0000256" key="2">
    <source>
        <dbReference type="ARBA" id="ARBA00023242"/>
    </source>
</evidence>
<evidence type="ECO:0000313" key="5">
    <source>
        <dbReference type="EMBL" id="CAE6430682.1"/>
    </source>
</evidence>
<evidence type="ECO:0000259" key="3">
    <source>
        <dbReference type="PROSITE" id="PS50048"/>
    </source>
</evidence>
<dbReference type="PANTHER" id="PTHR37534:SF46">
    <property type="entry name" value="ZN(II)2CYS6 TRANSCRIPTION FACTOR (EUROFUNG)"/>
    <property type="match status" value="1"/>
</dbReference>
<evidence type="ECO:0000313" key="4">
    <source>
        <dbReference type="EMBL" id="CAE6426434.1"/>
    </source>
</evidence>
<feature type="domain" description="Zn(2)-C6 fungal-type" evidence="3">
    <location>
        <begin position="8"/>
        <end position="36"/>
    </location>
</feature>
<dbReference type="EMBL" id="CAJMWY010000290">
    <property type="protein sequence ID" value="CAE6426434.1"/>
    <property type="molecule type" value="Genomic_DNA"/>
</dbReference>
<accession>A0A8H2XME7</accession>
<comment type="caution">
    <text evidence="5">The sequence shown here is derived from an EMBL/GenBank/DDBJ whole genome shotgun (WGS) entry which is preliminary data.</text>
</comment>
<dbReference type="Proteomes" id="UP000663861">
    <property type="component" value="Unassembled WGS sequence"/>
</dbReference>
<reference evidence="5" key="1">
    <citation type="submission" date="2021-01" db="EMBL/GenBank/DDBJ databases">
        <authorList>
            <person name="Kaushik A."/>
        </authorList>
    </citation>
    <scope>NUCLEOTIDE SEQUENCE</scope>
    <source>
        <strain evidence="5">AG4-R118</strain>
        <strain evidence="4">AG4-RS23</strain>
    </source>
</reference>
<keyword evidence="2" id="KW-0539">Nucleus</keyword>
<dbReference type="PANTHER" id="PTHR37534">
    <property type="entry name" value="TRANSCRIPTIONAL ACTIVATOR PROTEIN UGA3"/>
    <property type="match status" value="1"/>
</dbReference>
<dbReference type="AlphaFoldDB" id="A0A8H2XME7"/>
<comment type="subcellular location">
    <subcellularLocation>
        <location evidence="1">Nucleus</location>
    </subcellularLocation>
</comment>
<dbReference type="SUPFAM" id="SSF57701">
    <property type="entry name" value="Zn2/Cys6 DNA-binding domain"/>
    <property type="match status" value="1"/>
</dbReference>
<dbReference type="GO" id="GO:0008270">
    <property type="term" value="F:zinc ion binding"/>
    <property type="evidence" value="ECO:0007669"/>
    <property type="project" value="InterPro"/>
</dbReference>
<dbReference type="Proteomes" id="UP000663888">
    <property type="component" value="Unassembled WGS sequence"/>
</dbReference>
<dbReference type="CDD" id="cd00067">
    <property type="entry name" value="GAL4"/>
    <property type="match status" value="1"/>
</dbReference>
<dbReference type="PROSITE" id="PS50048">
    <property type="entry name" value="ZN2_CY6_FUNGAL_2"/>
    <property type="match status" value="1"/>
</dbReference>
<evidence type="ECO:0000313" key="6">
    <source>
        <dbReference type="Proteomes" id="UP000663888"/>
    </source>
</evidence>
<dbReference type="InterPro" id="IPR001138">
    <property type="entry name" value="Zn2Cys6_DnaBD"/>
</dbReference>
<dbReference type="InterPro" id="IPR021858">
    <property type="entry name" value="Fun_TF"/>
</dbReference>
<dbReference type="Gene3D" id="4.10.240.10">
    <property type="entry name" value="Zn(2)-C6 fungal-type DNA-binding domain"/>
    <property type="match status" value="1"/>
</dbReference>